<reference evidence="1 2" key="1">
    <citation type="submission" date="2016-09" db="EMBL/GenBank/DDBJ databases">
        <title>Alteromonas lipolytica, a new species isolated from sea water.</title>
        <authorList>
            <person name="Wu Y.-H."/>
            <person name="Cheng H."/>
            <person name="Xu X.-W."/>
        </authorList>
    </citation>
    <scope>NUCLEOTIDE SEQUENCE [LARGE SCALE GENOMIC DNA]</scope>
    <source>
        <strain evidence="1 2">JW12</strain>
    </source>
</reference>
<dbReference type="OrthoDB" id="194943at135622"/>
<gene>
    <name evidence="1" type="ORF">BFC17_21945</name>
</gene>
<dbReference type="Proteomes" id="UP000176037">
    <property type="component" value="Unassembled WGS sequence"/>
</dbReference>
<keyword evidence="2" id="KW-1185">Reference proteome</keyword>
<name>A0A1E8FFD8_9ALTE</name>
<dbReference type="AlphaFoldDB" id="A0A1E8FFD8"/>
<accession>A0A1E8FFD8</accession>
<organism evidence="1 2">
    <name type="scientific">Alteromonas lipolytica</name>
    <dbReference type="NCBI Taxonomy" id="1856405"/>
    <lineage>
        <taxon>Bacteria</taxon>
        <taxon>Pseudomonadati</taxon>
        <taxon>Pseudomonadota</taxon>
        <taxon>Gammaproteobacteria</taxon>
        <taxon>Alteromonadales</taxon>
        <taxon>Alteromonadaceae</taxon>
        <taxon>Alteromonas/Salinimonas group</taxon>
        <taxon>Alteromonas</taxon>
    </lineage>
</organism>
<evidence type="ECO:0000313" key="2">
    <source>
        <dbReference type="Proteomes" id="UP000176037"/>
    </source>
</evidence>
<sequence>METSQKDLLKLIDLCRFDERFNSLARPMFSWRDWVVEQGVPEQTIKLMDTLLDDYPEVLERHWGTPNSFSLVTPFDLARWLCGKAREVGAEKALQLFLNFIKKTTVPLYVISLLEGVIPAQTYYFDEKTYLCSFDGLPEGVKERINICWQREYRDFNGEKPAFIVTKIECNVFNCDDDKGISRGEENQLFCIRQNHFLLSYFLSLYTEKFAACIIKEWCFFEESTPCSGFIDSNETSFLQVVRPFYSETLQFSDKHCMQTLVKKFRLLNVAYQDSIVLALKRKTSAMNAHDKVDAAIDLGMCAESILTKSERSEQLSLQVRLLGARLSSDNYEERVSHYNYLKAFYCIRSEAVHNAKIKEKYQVKYVGKVDAKIILNETSQILSRCVLEIIERGGMSDLDKELVFLK</sequence>
<protein>
    <submittedName>
        <fullName evidence="1">Uncharacterized protein</fullName>
    </submittedName>
</protein>
<dbReference type="EMBL" id="MJIC01000014">
    <property type="protein sequence ID" value="OFI34203.1"/>
    <property type="molecule type" value="Genomic_DNA"/>
</dbReference>
<comment type="caution">
    <text evidence="1">The sequence shown here is derived from an EMBL/GenBank/DDBJ whole genome shotgun (WGS) entry which is preliminary data.</text>
</comment>
<evidence type="ECO:0000313" key="1">
    <source>
        <dbReference type="EMBL" id="OFI34203.1"/>
    </source>
</evidence>
<proteinExistence type="predicted"/>
<dbReference type="RefSeq" id="WP_070177131.1">
    <property type="nucleotide sequence ID" value="NZ_BMJR01000011.1"/>
</dbReference>